<accession>A0A0E4CR71</accession>
<organism evidence="2 3">
    <name type="scientific">Mycobacterium lentiflavum</name>
    <dbReference type="NCBI Taxonomy" id="141349"/>
    <lineage>
        <taxon>Bacteria</taxon>
        <taxon>Bacillati</taxon>
        <taxon>Actinomycetota</taxon>
        <taxon>Actinomycetes</taxon>
        <taxon>Mycobacteriales</taxon>
        <taxon>Mycobacteriaceae</taxon>
        <taxon>Mycobacterium</taxon>
        <taxon>Mycobacterium simiae complex</taxon>
    </lineage>
</organism>
<feature type="region of interest" description="Disordered" evidence="1">
    <location>
        <begin position="1"/>
        <end position="32"/>
    </location>
</feature>
<proteinExistence type="predicted"/>
<reference evidence="2 3" key="1">
    <citation type="submission" date="2015-03" db="EMBL/GenBank/DDBJ databases">
        <authorList>
            <person name="Urmite Genomes"/>
        </authorList>
    </citation>
    <scope>NUCLEOTIDE SEQUENCE [LARGE SCALE GENOMIC DNA]</scope>
    <source>
        <strain evidence="2 3">CSUR P1491</strain>
    </source>
</reference>
<sequence length="118" mass="12341">MATQTSTTDAAKPADGLSPRPNNCQPLSPAGTKEAVITELPTRTDIFVNTRAALSNAYAQLSEARDWICSDLSPIGSELTIEAAKARTSTLDAIGDAKAAIETAKRDIADAIHSLDEG</sequence>
<dbReference type="STRING" id="141349.BN1232_06030"/>
<evidence type="ECO:0008006" key="4">
    <source>
        <dbReference type="Google" id="ProtNLM"/>
    </source>
</evidence>
<dbReference type="AlphaFoldDB" id="A0A0E4CR71"/>
<dbReference type="RefSeq" id="WP_244890266.1">
    <property type="nucleotide sequence ID" value="NZ_CTEE01000002.1"/>
</dbReference>
<dbReference type="EMBL" id="CTEE01000002">
    <property type="protein sequence ID" value="CQD24060.1"/>
    <property type="molecule type" value="Genomic_DNA"/>
</dbReference>
<evidence type="ECO:0000313" key="2">
    <source>
        <dbReference type="EMBL" id="CQD24060.1"/>
    </source>
</evidence>
<evidence type="ECO:0000256" key="1">
    <source>
        <dbReference type="SAM" id="MobiDB-lite"/>
    </source>
</evidence>
<evidence type="ECO:0000313" key="3">
    <source>
        <dbReference type="Proteomes" id="UP000199251"/>
    </source>
</evidence>
<protein>
    <recommendedName>
        <fullName evidence="4">Alanine and proline rich protein</fullName>
    </recommendedName>
</protein>
<name>A0A0E4CR71_MYCLN</name>
<gene>
    <name evidence="2" type="ORF">BN1232_06030</name>
</gene>
<dbReference type="Proteomes" id="UP000199251">
    <property type="component" value="Unassembled WGS sequence"/>
</dbReference>